<organism evidence="3 5">
    <name type="scientific">Cucumis melo var. makuwa</name>
    <name type="common">Oriental melon</name>
    <dbReference type="NCBI Taxonomy" id="1194695"/>
    <lineage>
        <taxon>Eukaryota</taxon>
        <taxon>Viridiplantae</taxon>
        <taxon>Streptophyta</taxon>
        <taxon>Embryophyta</taxon>
        <taxon>Tracheophyta</taxon>
        <taxon>Spermatophyta</taxon>
        <taxon>Magnoliopsida</taxon>
        <taxon>eudicotyledons</taxon>
        <taxon>Gunneridae</taxon>
        <taxon>Pentapetalae</taxon>
        <taxon>rosids</taxon>
        <taxon>fabids</taxon>
        <taxon>Cucurbitales</taxon>
        <taxon>Cucurbitaceae</taxon>
        <taxon>Benincaseae</taxon>
        <taxon>Cucumis</taxon>
    </lineage>
</organism>
<gene>
    <name evidence="3" type="ORF">E5676_scaffold1607G00760</name>
    <name evidence="2" type="ORF">E6C27_scaffold98G00270</name>
</gene>
<accession>A0A5D3DJC0</accession>
<protein>
    <submittedName>
        <fullName evidence="3">Retrotransposon gag protein</fullName>
    </submittedName>
</protein>
<dbReference type="EMBL" id="SSTD01004395">
    <property type="protein sequence ID" value="TYK23756.1"/>
    <property type="molecule type" value="Genomic_DNA"/>
</dbReference>
<name>A0A5D3DJC0_CUCMM</name>
<feature type="compositionally biased region" description="Basic residues" evidence="1">
    <location>
        <begin position="40"/>
        <end position="66"/>
    </location>
</feature>
<reference evidence="4 5" key="1">
    <citation type="submission" date="2019-08" db="EMBL/GenBank/DDBJ databases">
        <title>Draft genome sequences of two oriental melons (Cucumis melo L. var makuwa).</title>
        <authorList>
            <person name="Kwon S.-Y."/>
        </authorList>
    </citation>
    <scope>NUCLEOTIDE SEQUENCE [LARGE SCALE GENOMIC DNA]</scope>
    <source>
        <strain evidence="5">cv. Chang Bougi</strain>
        <strain evidence="4">cv. SW 3</strain>
        <tissue evidence="3">Leaf</tissue>
    </source>
</reference>
<dbReference type="EMBL" id="SSTE01006658">
    <property type="protein sequence ID" value="KAA0058865.1"/>
    <property type="molecule type" value="Genomic_DNA"/>
</dbReference>
<evidence type="ECO:0000256" key="1">
    <source>
        <dbReference type="SAM" id="MobiDB-lite"/>
    </source>
</evidence>
<dbReference type="Proteomes" id="UP000321393">
    <property type="component" value="Unassembled WGS sequence"/>
</dbReference>
<comment type="caution">
    <text evidence="3">The sequence shown here is derived from an EMBL/GenBank/DDBJ whole genome shotgun (WGS) entry which is preliminary data.</text>
</comment>
<evidence type="ECO:0000313" key="3">
    <source>
        <dbReference type="EMBL" id="TYK23756.1"/>
    </source>
</evidence>
<evidence type="ECO:0000313" key="5">
    <source>
        <dbReference type="Proteomes" id="UP000321947"/>
    </source>
</evidence>
<dbReference type="AlphaFoldDB" id="A0A5D3DJC0"/>
<evidence type="ECO:0000313" key="4">
    <source>
        <dbReference type="Proteomes" id="UP000321393"/>
    </source>
</evidence>
<evidence type="ECO:0000313" key="2">
    <source>
        <dbReference type="EMBL" id="KAA0058865.1"/>
    </source>
</evidence>
<feature type="region of interest" description="Disordered" evidence="1">
    <location>
        <begin position="40"/>
        <end position="72"/>
    </location>
</feature>
<proteinExistence type="predicted"/>
<sequence>MTTNSQNKEEPIEDDDKEWIVVACQQGRQTNFIQTKSHFHQKYSKGSISHKNKGKRNKNMSKPRSIKGKDKDFLRPRRLITLTEFFPRSFLEDNPKEILEVTACDAVNVVEVDNNYAFSKEVDNSNEIKQRTSVFDCIKPSTT</sequence>
<dbReference type="Proteomes" id="UP000321947">
    <property type="component" value="Unassembled WGS sequence"/>
</dbReference>